<organism evidence="2 3">
    <name type="scientific">Rhipicephalus sanguineus</name>
    <name type="common">Brown dog tick</name>
    <name type="synonym">Ixodes sanguineus</name>
    <dbReference type="NCBI Taxonomy" id="34632"/>
    <lineage>
        <taxon>Eukaryota</taxon>
        <taxon>Metazoa</taxon>
        <taxon>Ecdysozoa</taxon>
        <taxon>Arthropoda</taxon>
        <taxon>Chelicerata</taxon>
        <taxon>Arachnida</taxon>
        <taxon>Acari</taxon>
        <taxon>Parasitiformes</taxon>
        <taxon>Ixodida</taxon>
        <taxon>Ixodoidea</taxon>
        <taxon>Ixodidae</taxon>
        <taxon>Rhipicephalinae</taxon>
        <taxon>Rhipicephalus</taxon>
        <taxon>Rhipicephalus</taxon>
    </lineage>
</organism>
<name>A0A9D4TDF0_RHISA</name>
<feature type="region of interest" description="Disordered" evidence="1">
    <location>
        <begin position="59"/>
        <end position="80"/>
    </location>
</feature>
<keyword evidence="3" id="KW-1185">Reference proteome</keyword>
<dbReference type="Proteomes" id="UP000821837">
    <property type="component" value="Unassembled WGS sequence"/>
</dbReference>
<proteinExistence type="predicted"/>
<evidence type="ECO:0000256" key="1">
    <source>
        <dbReference type="SAM" id="MobiDB-lite"/>
    </source>
</evidence>
<evidence type="ECO:0000313" key="2">
    <source>
        <dbReference type="EMBL" id="KAH7986214.1"/>
    </source>
</evidence>
<dbReference type="EMBL" id="JABSTV010000543">
    <property type="protein sequence ID" value="KAH7986214.1"/>
    <property type="molecule type" value="Genomic_DNA"/>
</dbReference>
<sequence length="80" mass="8658">MFTAELDTTCPLCQDTEETIQHIVLEWTGLHPAVPDAQDSGTSGQNATDVTNNNSTLSRALSFRGNGEPPSWEAVEAVKR</sequence>
<reference evidence="2" key="2">
    <citation type="submission" date="2021-09" db="EMBL/GenBank/DDBJ databases">
        <authorList>
            <person name="Jia N."/>
            <person name="Wang J."/>
            <person name="Shi W."/>
            <person name="Du L."/>
            <person name="Sun Y."/>
            <person name="Zhan W."/>
            <person name="Jiang J."/>
            <person name="Wang Q."/>
            <person name="Zhang B."/>
            <person name="Ji P."/>
            <person name="Sakyi L.B."/>
            <person name="Cui X."/>
            <person name="Yuan T."/>
            <person name="Jiang B."/>
            <person name="Yang W."/>
            <person name="Lam T.T.-Y."/>
            <person name="Chang Q."/>
            <person name="Ding S."/>
            <person name="Wang X."/>
            <person name="Zhu J."/>
            <person name="Ruan X."/>
            <person name="Zhao L."/>
            <person name="Wei J."/>
            <person name="Que T."/>
            <person name="Du C."/>
            <person name="Cheng J."/>
            <person name="Dai P."/>
            <person name="Han X."/>
            <person name="Huang E."/>
            <person name="Gao Y."/>
            <person name="Liu J."/>
            <person name="Shao H."/>
            <person name="Ye R."/>
            <person name="Li L."/>
            <person name="Wei W."/>
            <person name="Wang X."/>
            <person name="Wang C."/>
            <person name="Huo Q."/>
            <person name="Li W."/>
            <person name="Guo W."/>
            <person name="Chen H."/>
            <person name="Chen S."/>
            <person name="Zhou L."/>
            <person name="Zhou L."/>
            <person name="Ni X."/>
            <person name="Tian J."/>
            <person name="Zhou Y."/>
            <person name="Sheng Y."/>
            <person name="Liu T."/>
            <person name="Pan Y."/>
            <person name="Xia L."/>
            <person name="Li J."/>
            <person name="Zhao F."/>
            <person name="Cao W."/>
        </authorList>
    </citation>
    <scope>NUCLEOTIDE SEQUENCE</scope>
    <source>
        <strain evidence="2">Rsan-2018</strain>
        <tissue evidence="2">Larvae</tissue>
    </source>
</reference>
<feature type="region of interest" description="Disordered" evidence="1">
    <location>
        <begin position="34"/>
        <end position="53"/>
    </location>
</feature>
<feature type="compositionally biased region" description="Polar residues" evidence="1">
    <location>
        <begin position="39"/>
        <end position="53"/>
    </location>
</feature>
<dbReference type="AlphaFoldDB" id="A0A9D4TDF0"/>
<accession>A0A9D4TDF0</accession>
<evidence type="ECO:0000313" key="3">
    <source>
        <dbReference type="Proteomes" id="UP000821837"/>
    </source>
</evidence>
<protein>
    <submittedName>
        <fullName evidence="2">Uncharacterized protein</fullName>
    </submittedName>
</protein>
<gene>
    <name evidence="2" type="ORF">HPB52_025127</name>
</gene>
<comment type="caution">
    <text evidence="2">The sequence shown here is derived from an EMBL/GenBank/DDBJ whole genome shotgun (WGS) entry which is preliminary data.</text>
</comment>
<reference evidence="2" key="1">
    <citation type="journal article" date="2020" name="Cell">
        <title>Large-Scale Comparative Analyses of Tick Genomes Elucidate Their Genetic Diversity and Vector Capacities.</title>
        <authorList>
            <consortium name="Tick Genome and Microbiome Consortium (TIGMIC)"/>
            <person name="Jia N."/>
            <person name="Wang J."/>
            <person name="Shi W."/>
            <person name="Du L."/>
            <person name="Sun Y."/>
            <person name="Zhan W."/>
            <person name="Jiang J.F."/>
            <person name="Wang Q."/>
            <person name="Zhang B."/>
            <person name="Ji P."/>
            <person name="Bell-Sakyi L."/>
            <person name="Cui X.M."/>
            <person name="Yuan T.T."/>
            <person name="Jiang B.G."/>
            <person name="Yang W.F."/>
            <person name="Lam T.T."/>
            <person name="Chang Q.C."/>
            <person name="Ding S.J."/>
            <person name="Wang X.J."/>
            <person name="Zhu J.G."/>
            <person name="Ruan X.D."/>
            <person name="Zhao L."/>
            <person name="Wei J.T."/>
            <person name="Ye R.Z."/>
            <person name="Que T.C."/>
            <person name="Du C.H."/>
            <person name="Zhou Y.H."/>
            <person name="Cheng J.X."/>
            <person name="Dai P.F."/>
            <person name="Guo W.B."/>
            <person name="Han X.H."/>
            <person name="Huang E.J."/>
            <person name="Li L.F."/>
            <person name="Wei W."/>
            <person name="Gao Y.C."/>
            <person name="Liu J.Z."/>
            <person name="Shao H.Z."/>
            <person name="Wang X."/>
            <person name="Wang C.C."/>
            <person name="Yang T.C."/>
            <person name="Huo Q.B."/>
            <person name="Li W."/>
            <person name="Chen H.Y."/>
            <person name="Chen S.E."/>
            <person name="Zhou L.G."/>
            <person name="Ni X.B."/>
            <person name="Tian J.H."/>
            <person name="Sheng Y."/>
            <person name="Liu T."/>
            <person name="Pan Y.S."/>
            <person name="Xia L.Y."/>
            <person name="Li J."/>
            <person name="Zhao F."/>
            <person name="Cao W.C."/>
        </authorList>
    </citation>
    <scope>NUCLEOTIDE SEQUENCE</scope>
    <source>
        <strain evidence="2">Rsan-2018</strain>
    </source>
</reference>